<comment type="subcellular location">
    <subcellularLocation>
        <location evidence="1">Mitochondrion inner membrane</location>
        <topology evidence="1">Single-pass membrane protein</topology>
    </subcellularLocation>
</comment>
<feature type="non-terminal residue" evidence="14">
    <location>
        <position position="1"/>
    </location>
</feature>
<keyword evidence="9" id="KW-0496">Mitochondrion</keyword>
<evidence type="ECO:0000256" key="2">
    <source>
        <dbReference type="ARBA" id="ARBA00022448"/>
    </source>
</evidence>
<sequence>MQITRHGSSSKPAADRTRRSARWVEIIWLKEKTEMLVLGRTPCCLVARPQFFRDVLRSDVSWLKAYTKPFSTTVNAYCKEDNGKGPLKFSGSKADPRYWKVEKSLGSNYLRAWWTVVPISILGLVTFFWCFSREEREVDQKLLTGMQDYWPNSLESVQDGSNGSQESSNSREL</sequence>
<evidence type="ECO:0000256" key="10">
    <source>
        <dbReference type="ARBA" id="ARBA00023136"/>
    </source>
</evidence>
<evidence type="ECO:0000256" key="4">
    <source>
        <dbReference type="ARBA" id="ARBA00022692"/>
    </source>
</evidence>
<evidence type="ECO:0000256" key="12">
    <source>
        <dbReference type="SAM" id="MobiDB-lite"/>
    </source>
</evidence>
<reference evidence="14 15" key="1">
    <citation type="journal article" date="2021" name="Cell">
        <title>Tracing the genetic footprints of vertebrate landing in non-teleost ray-finned fishes.</title>
        <authorList>
            <person name="Bi X."/>
            <person name="Wang K."/>
            <person name="Yang L."/>
            <person name="Pan H."/>
            <person name="Jiang H."/>
            <person name="Wei Q."/>
            <person name="Fang M."/>
            <person name="Yu H."/>
            <person name="Zhu C."/>
            <person name="Cai Y."/>
            <person name="He Y."/>
            <person name="Gan X."/>
            <person name="Zeng H."/>
            <person name="Yu D."/>
            <person name="Zhu Y."/>
            <person name="Jiang H."/>
            <person name="Qiu Q."/>
            <person name="Yang H."/>
            <person name="Zhang Y.E."/>
            <person name="Wang W."/>
            <person name="Zhu M."/>
            <person name="He S."/>
            <person name="Zhang G."/>
        </authorList>
    </citation>
    <scope>NUCLEOTIDE SEQUENCE [LARGE SCALE GENOMIC DNA]</scope>
    <source>
        <strain evidence="14">Bchr_013</strain>
    </source>
</reference>
<keyword evidence="4 13" id="KW-0812">Transmembrane</keyword>
<dbReference type="PANTHER" id="PTHR35268">
    <property type="entry name" value="PROTEIN CCSMST1"/>
    <property type="match status" value="1"/>
</dbReference>
<dbReference type="PANTHER" id="PTHR35268:SF1">
    <property type="entry name" value="UBIQUINOL-CYTOCHROME-C REDUCTASE COMPLEX ASSEMBLY FACTOR 4"/>
    <property type="match status" value="1"/>
</dbReference>
<dbReference type="AlphaFoldDB" id="A0A8X7WUZ9"/>
<comment type="caution">
    <text evidence="14">The sequence shown here is derived from an EMBL/GenBank/DDBJ whole genome shotgun (WGS) entry which is preliminary data.</text>
</comment>
<feature type="region of interest" description="Disordered" evidence="12">
    <location>
        <begin position="154"/>
        <end position="173"/>
    </location>
</feature>
<keyword evidence="8 13" id="KW-1133">Transmembrane helix</keyword>
<evidence type="ECO:0000256" key="8">
    <source>
        <dbReference type="ARBA" id="ARBA00022989"/>
    </source>
</evidence>
<dbReference type="InterPro" id="IPR023248">
    <property type="entry name" value="UQCC4_vert"/>
</dbReference>
<evidence type="ECO:0000313" key="14">
    <source>
        <dbReference type="EMBL" id="KAG2456115.1"/>
    </source>
</evidence>
<dbReference type="EMBL" id="JAATIS010009265">
    <property type="protein sequence ID" value="KAG2456115.1"/>
    <property type="molecule type" value="Genomic_DNA"/>
</dbReference>
<feature type="non-terminal residue" evidence="14">
    <location>
        <position position="173"/>
    </location>
</feature>
<comment type="similarity">
    <text evidence="11">Belongs to the UQCC4 family.</text>
</comment>
<dbReference type="Pfam" id="PF15013">
    <property type="entry name" value="CCSMST1"/>
    <property type="match status" value="1"/>
</dbReference>
<evidence type="ECO:0000256" key="5">
    <source>
        <dbReference type="ARBA" id="ARBA00022729"/>
    </source>
</evidence>
<accession>A0A8X7WUZ9</accession>
<dbReference type="GO" id="GO:0005743">
    <property type="term" value="C:mitochondrial inner membrane"/>
    <property type="evidence" value="ECO:0007669"/>
    <property type="project" value="UniProtKB-SubCell"/>
</dbReference>
<keyword evidence="3" id="KW-0679">Respiratory chain</keyword>
<evidence type="ECO:0000256" key="1">
    <source>
        <dbReference type="ARBA" id="ARBA00004434"/>
    </source>
</evidence>
<keyword evidence="5" id="KW-0732">Signal</keyword>
<evidence type="ECO:0000256" key="6">
    <source>
        <dbReference type="ARBA" id="ARBA00022792"/>
    </source>
</evidence>
<keyword evidence="10 13" id="KW-0472">Membrane</keyword>
<evidence type="ECO:0000256" key="11">
    <source>
        <dbReference type="ARBA" id="ARBA00034713"/>
    </source>
</evidence>
<evidence type="ECO:0000313" key="15">
    <source>
        <dbReference type="Proteomes" id="UP000886611"/>
    </source>
</evidence>
<feature type="transmembrane region" description="Helical" evidence="13">
    <location>
        <begin position="112"/>
        <end position="131"/>
    </location>
</feature>
<protein>
    <submittedName>
        <fullName evidence="14">CSMT1 protein</fullName>
    </submittedName>
</protein>
<keyword evidence="7" id="KW-0249">Electron transport</keyword>
<dbReference type="PRINTS" id="PR02042">
    <property type="entry name" value="CCSMST1"/>
</dbReference>
<keyword evidence="15" id="KW-1185">Reference proteome</keyword>
<organism evidence="14 15">
    <name type="scientific">Polypterus senegalus</name>
    <name type="common">Senegal bichir</name>
    <dbReference type="NCBI Taxonomy" id="55291"/>
    <lineage>
        <taxon>Eukaryota</taxon>
        <taxon>Metazoa</taxon>
        <taxon>Chordata</taxon>
        <taxon>Craniata</taxon>
        <taxon>Vertebrata</taxon>
        <taxon>Euteleostomi</taxon>
        <taxon>Actinopterygii</taxon>
        <taxon>Polypteriformes</taxon>
        <taxon>Polypteridae</taxon>
        <taxon>Polypterus</taxon>
    </lineage>
</organism>
<evidence type="ECO:0000256" key="13">
    <source>
        <dbReference type="SAM" id="Phobius"/>
    </source>
</evidence>
<dbReference type="InterPro" id="IPR029160">
    <property type="entry name" value="UQCC4"/>
</dbReference>
<keyword evidence="6" id="KW-0999">Mitochondrion inner membrane</keyword>
<dbReference type="Proteomes" id="UP000886611">
    <property type="component" value="Unassembled WGS sequence"/>
</dbReference>
<name>A0A8X7WUZ9_POLSE</name>
<evidence type="ECO:0000256" key="3">
    <source>
        <dbReference type="ARBA" id="ARBA00022660"/>
    </source>
</evidence>
<evidence type="ECO:0000256" key="7">
    <source>
        <dbReference type="ARBA" id="ARBA00022982"/>
    </source>
</evidence>
<evidence type="ECO:0000256" key="9">
    <source>
        <dbReference type="ARBA" id="ARBA00023128"/>
    </source>
</evidence>
<proteinExistence type="inferred from homology"/>
<gene>
    <name evidence="14" type="primary">Ccsmst1</name>
    <name evidence="14" type="ORF">GTO96_0007760</name>
</gene>
<keyword evidence="2" id="KW-0813">Transport</keyword>